<dbReference type="HOGENOM" id="CLU_860764_0_0_1"/>
<dbReference type="PANTHER" id="PTHR14732">
    <property type="entry name" value="RNA POLYMERASE II SUBUNIT B1 CTD PHOSPHATASE RPAP2-RELATED"/>
    <property type="match status" value="1"/>
</dbReference>
<comment type="subcellular location">
    <subcellularLocation>
        <location evidence="1 12">Nucleus</location>
    </subcellularLocation>
</comment>
<dbReference type="InterPro" id="IPR007308">
    <property type="entry name" value="Rtr1/RPAP2_dom"/>
</dbReference>
<dbReference type="RefSeq" id="XP_014565612.1">
    <property type="nucleotide sequence ID" value="XM_014710126.1"/>
</dbReference>
<dbReference type="GO" id="GO:0008420">
    <property type="term" value="F:RNA polymerase II CTD heptapeptide repeat phosphatase activity"/>
    <property type="evidence" value="ECO:0007669"/>
    <property type="project" value="UniProtKB-UniRule"/>
</dbReference>
<dbReference type="InterPro" id="IPR038534">
    <property type="entry name" value="Rtr1/RPAP2_sf"/>
</dbReference>
<dbReference type="AlphaFoldDB" id="G7EAY8"/>
<gene>
    <name evidence="14" type="primary">Mo06701</name>
    <name evidence="14" type="ORF">E5Q_06701</name>
</gene>
<organism evidence="14 15">
    <name type="scientific">Mixia osmundae (strain CBS 9802 / IAM 14324 / JCM 22182 / KY 12970)</name>
    <dbReference type="NCBI Taxonomy" id="764103"/>
    <lineage>
        <taxon>Eukaryota</taxon>
        <taxon>Fungi</taxon>
        <taxon>Dikarya</taxon>
        <taxon>Basidiomycota</taxon>
        <taxon>Pucciniomycotina</taxon>
        <taxon>Mixiomycetes</taxon>
        <taxon>Mixiales</taxon>
        <taxon>Mixiaceae</taxon>
        <taxon>Mixia</taxon>
    </lineage>
</organism>
<keyword evidence="6 12" id="KW-0862">Zinc</keyword>
<evidence type="ECO:0000256" key="12">
    <source>
        <dbReference type="RuleBase" id="RU367080"/>
    </source>
</evidence>
<dbReference type="Gene3D" id="1.25.40.820">
    <property type="match status" value="1"/>
</dbReference>
<dbReference type="GO" id="GO:0008270">
    <property type="term" value="F:zinc ion binding"/>
    <property type="evidence" value="ECO:0007669"/>
    <property type="project" value="UniProtKB-KW"/>
</dbReference>
<reference evidence="14 15" key="2">
    <citation type="journal article" date="2012" name="Open Biol.">
        <title>Characteristics of nucleosomes and linker DNA regions on the genome of the basidiomycete Mixia osmundae revealed by mono- and dinucleosome mapping.</title>
        <authorList>
            <person name="Nishida H."/>
            <person name="Kondo S."/>
            <person name="Matsumoto T."/>
            <person name="Suzuki Y."/>
            <person name="Yoshikawa H."/>
            <person name="Taylor T.D."/>
            <person name="Sugiyama J."/>
        </authorList>
    </citation>
    <scope>NUCLEOTIDE SEQUENCE [LARGE SCALE GENOMIC DNA]</scope>
    <source>
        <strain evidence="15">CBS 9802 / IAM 14324 / JCM 22182 / KY 12970</strain>
    </source>
</reference>
<evidence type="ECO:0000256" key="3">
    <source>
        <dbReference type="ARBA" id="ARBA00022723"/>
    </source>
</evidence>
<dbReference type="OrthoDB" id="2590500at2759"/>
<evidence type="ECO:0000313" key="15">
    <source>
        <dbReference type="Proteomes" id="UP000009131"/>
    </source>
</evidence>
<evidence type="ECO:0000256" key="1">
    <source>
        <dbReference type="ARBA" id="ARBA00004123"/>
    </source>
</evidence>
<name>G7EAY8_MIXOS</name>
<evidence type="ECO:0000313" key="14">
    <source>
        <dbReference type="EMBL" id="GAA99998.1"/>
    </source>
</evidence>
<dbReference type="GO" id="GO:0005737">
    <property type="term" value="C:cytoplasm"/>
    <property type="evidence" value="ECO:0007669"/>
    <property type="project" value="TreeGrafter"/>
</dbReference>
<keyword evidence="4 12" id="KW-0863">Zinc-finger</keyword>
<dbReference type="PROSITE" id="PS51479">
    <property type="entry name" value="ZF_RTR1"/>
    <property type="match status" value="1"/>
</dbReference>
<keyword evidence="8 12" id="KW-0539">Nucleus</keyword>
<comment type="catalytic activity">
    <reaction evidence="9 12">
        <text>O-phospho-L-seryl-[protein] + H2O = L-seryl-[protein] + phosphate</text>
        <dbReference type="Rhea" id="RHEA:20629"/>
        <dbReference type="Rhea" id="RHEA-COMP:9863"/>
        <dbReference type="Rhea" id="RHEA-COMP:11604"/>
        <dbReference type="ChEBI" id="CHEBI:15377"/>
        <dbReference type="ChEBI" id="CHEBI:29999"/>
        <dbReference type="ChEBI" id="CHEBI:43474"/>
        <dbReference type="ChEBI" id="CHEBI:83421"/>
        <dbReference type="EC" id="3.1.3.16"/>
    </reaction>
</comment>
<evidence type="ECO:0000256" key="8">
    <source>
        <dbReference type="ARBA" id="ARBA00023242"/>
    </source>
</evidence>
<keyword evidence="7 12" id="KW-0904">Protein phosphatase</keyword>
<feature type="domain" description="RTR1-type" evidence="13">
    <location>
        <begin position="102"/>
        <end position="190"/>
    </location>
</feature>
<keyword evidence="5 12" id="KW-0378">Hydrolase</keyword>
<evidence type="ECO:0000256" key="9">
    <source>
        <dbReference type="ARBA" id="ARBA00047761"/>
    </source>
</evidence>
<evidence type="ECO:0000256" key="2">
    <source>
        <dbReference type="ARBA" id="ARBA00005676"/>
    </source>
</evidence>
<comment type="catalytic activity">
    <reaction evidence="10 12">
        <text>O-phospho-L-threonyl-[protein] + H2O = L-threonyl-[protein] + phosphate</text>
        <dbReference type="Rhea" id="RHEA:47004"/>
        <dbReference type="Rhea" id="RHEA-COMP:11060"/>
        <dbReference type="Rhea" id="RHEA-COMP:11605"/>
        <dbReference type="ChEBI" id="CHEBI:15377"/>
        <dbReference type="ChEBI" id="CHEBI:30013"/>
        <dbReference type="ChEBI" id="CHEBI:43474"/>
        <dbReference type="ChEBI" id="CHEBI:61977"/>
        <dbReference type="EC" id="3.1.3.16"/>
    </reaction>
</comment>
<reference evidence="14 15" key="1">
    <citation type="journal article" date="2011" name="J. Gen. Appl. Microbiol.">
        <title>Draft genome sequencing of the enigmatic basidiomycete Mixia osmundae.</title>
        <authorList>
            <person name="Nishida H."/>
            <person name="Nagatsuka Y."/>
            <person name="Sugiyama J."/>
        </authorList>
    </citation>
    <scope>NUCLEOTIDE SEQUENCE [LARGE SCALE GENOMIC DNA]</scope>
    <source>
        <strain evidence="15">CBS 9802 / IAM 14324 / JCM 22182 / KY 12970</strain>
    </source>
</reference>
<dbReference type="GO" id="GO:0043175">
    <property type="term" value="F:RNA polymerase core enzyme binding"/>
    <property type="evidence" value="ECO:0007669"/>
    <property type="project" value="UniProtKB-UniRule"/>
</dbReference>
<dbReference type="Proteomes" id="UP000009131">
    <property type="component" value="Unassembled WGS sequence"/>
</dbReference>
<dbReference type="EC" id="3.1.3.16" evidence="12"/>
<sequence>MVSAAVPRSSHGLNEPVEILATNGLPIATVQPLPRQTHPAGGFTSSLSVNLPSSSPVASTSRAHYDDIQRTSEHRAISRLQSSLDLILELSSAPTSRSRLKQSADLISPQDYADILLERHANELCAYPTCHHAPSLPFDPDDKPVYRISSRKHKVNDVRETGKYCSPTCREASQFFELYTLRANSLKTRDTITTLAQGIVRAPDEPVRLLDEMQPSSAPQREPEPPKLLPNEKAVRDLLATLKILEHPTPHVPPEPPAPGNLADAPELIARARAAKATKASTSKPGDAILGMPLDEDEELDEETAAIMKTGMELFRQYRAGTL</sequence>
<dbReference type="eggNOG" id="KOG4780">
    <property type="taxonomic scope" value="Eukaryota"/>
</dbReference>
<keyword evidence="3 12" id="KW-0479">Metal-binding</keyword>
<evidence type="ECO:0000259" key="13">
    <source>
        <dbReference type="PROSITE" id="PS51479"/>
    </source>
</evidence>
<evidence type="ECO:0000256" key="4">
    <source>
        <dbReference type="ARBA" id="ARBA00022771"/>
    </source>
</evidence>
<protein>
    <recommendedName>
        <fullName evidence="12">RNA polymerase II subunit B1 CTD phosphatase RPAP2 homolog</fullName>
        <ecNumber evidence="12">3.1.3.16</ecNumber>
    </recommendedName>
</protein>
<dbReference type="GO" id="GO:0005634">
    <property type="term" value="C:nucleus"/>
    <property type="evidence" value="ECO:0007669"/>
    <property type="project" value="UniProtKB-SubCell"/>
</dbReference>
<comment type="function">
    <text evidence="12">Putative RNA polymerase II subunit B1 C-terminal domain (CTD) phosphatase involved in RNA polymerase II transcription regulation.</text>
</comment>
<evidence type="ECO:0000256" key="11">
    <source>
        <dbReference type="PROSITE-ProRule" id="PRU00812"/>
    </source>
</evidence>
<comment type="caution">
    <text evidence="14">The sequence shown here is derived from an EMBL/GenBank/DDBJ whole genome shotgun (WGS) entry which is preliminary data.</text>
</comment>
<dbReference type="EMBL" id="BABT02000252">
    <property type="protein sequence ID" value="GAA99998.1"/>
    <property type="molecule type" value="Genomic_DNA"/>
</dbReference>
<dbReference type="Pfam" id="PF04181">
    <property type="entry name" value="RPAP2_Rtr1"/>
    <property type="match status" value="1"/>
</dbReference>
<evidence type="ECO:0000256" key="5">
    <source>
        <dbReference type="ARBA" id="ARBA00022801"/>
    </source>
</evidence>
<keyword evidence="15" id="KW-1185">Reference proteome</keyword>
<dbReference type="PANTHER" id="PTHR14732:SF0">
    <property type="entry name" value="RNA POLYMERASE II SUBUNIT B1 CTD PHOSPHATASE RPAP2-RELATED"/>
    <property type="match status" value="1"/>
</dbReference>
<dbReference type="STRING" id="764103.G7EAY8"/>
<dbReference type="InParanoid" id="G7EAY8"/>
<dbReference type="InterPro" id="IPR039693">
    <property type="entry name" value="Rtr1/RPAP2"/>
</dbReference>
<accession>G7EAY8</accession>
<evidence type="ECO:0000256" key="10">
    <source>
        <dbReference type="ARBA" id="ARBA00048336"/>
    </source>
</evidence>
<comment type="similarity">
    <text evidence="2 11 12">Belongs to the RPAP2 family.</text>
</comment>
<evidence type="ECO:0000256" key="6">
    <source>
        <dbReference type="ARBA" id="ARBA00022833"/>
    </source>
</evidence>
<evidence type="ECO:0000256" key="7">
    <source>
        <dbReference type="ARBA" id="ARBA00022912"/>
    </source>
</evidence>
<proteinExistence type="inferred from homology"/>